<dbReference type="Pfam" id="PF12833">
    <property type="entry name" value="HTH_18"/>
    <property type="match status" value="1"/>
</dbReference>
<dbReference type="SMART" id="SM00342">
    <property type="entry name" value="HTH_ARAC"/>
    <property type="match status" value="1"/>
</dbReference>
<dbReference type="InterPro" id="IPR018060">
    <property type="entry name" value="HTH_AraC"/>
</dbReference>
<protein>
    <submittedName>
        <fullName evidence="4">Helix-turn-helix domain-containing protein</fullName>
    </submittedName>
</protein>
<dbReference type="EMBL" id="FUYQ01000006">
    <property type="protein sequence ID" value="SKB43970.1"/>
    <property type="molecule type" value="Genomic_DNA"/>
</dbReference>
<feature type="transmembrane region" description="Helical" evidence="2">
    <location>
        <begin position="204"/>
        <end position="223"/>
    </location>
</feature>
<dbReference type="Gene3D" id="1.10.10.60">
    <property type="entry name" value="Homeodomain-like"/>
    <property type="match status" value="1"/>
</dbReference>
<feature type="transmembrane region" description="Helical" evidence="2">
    <location>
        <begin position="37"/>
        <end position="58"/>
    </location>
</feature>
<keyword evidence="2" id="KW-0472">Membrane</keyword>
<feature type="transmembrane region" description="Helical" evidence="2">
    <location>
        <begin position="142"/>
        <end position="162"/>
    </location>
</feature>
<feature type="transmembrane region" description="Helical" evidence="2">
    <location>
        <begin position="174"/>
        <end position="192"/>
    </location>
</feature>
<sequence length="365" mass="42771">MQYINLATIFTFSAALVYLLASLLLFFRRKDGERSRVILSCIIMFSVISYTTRFINLINGEVPQLIVSVPMLVVAIFMVISYIMYPIEVISPGWLNFRRILKLYSPCLFILVAYKISLWANIKYTPYNTLLDMVSHIGNFDVLFRFTLAFLIFMPILFIFFIPYTRRYNNTDYVWIRKYVFTLSLNTLAYILVLTFENPIIRSLYYYVSVGCSLYIAYMELFVRLIRKPVVTETVIQKEEEPSAPCTESFTKVKNTILIDRLNAYMENTFAWRDPDLSLNTLAQALCTNRTTLNQVIQDNGYESYTAYINHLRIKDFLNQIKAKQPVNFQDAFFDAGYRSRATALRNFRQITGMTPSEYFQKDQQ</sequence>
<dbReference type="Proteomes" id="UP000190852">
    <property type="component" value="Unassembled WGS sequence"/>
</dbReference>
<evidence type="ECO:0000256" key="2">
    <source>
        <dbReference type="SAM" id="Phobius"/>
    </source>
</evidence>
<evidence type="ECO:0000259" key="3">
    <source>
        <dbReference type="PROSITE" id="PS01124"/>
    </source>
</evidence>
<organism evidence="4 5">
    <name type="scientific">Parabacteroides chartae</name>
    <dbReference type="NCBI Taxonomy" id="1037355"/>
    <lineage>
        <taxon>Bacteria</taxon>
        <taxon>Pseudomonadati</taxon>
        <taxon>Bacteroidota</taxon>
        <taxon>Bacteroidia</taxon>
        <taxon>Bacteroidales</taxon>
        <taxon>Tannerellaceae</taxon>
        <taxon>Parabacteroides</taxon>
    </lineage>
</organism>
<keyword evidence="2" id="KW-0812">Transmembrane</keyword>
<evidence type="ECO:0000256" key="1">
    <source>
        <dbReference type="ARBA" id="ARBA00023125"/>
    </source>
</evidence>
<evidence type="ECO:0000313" key="5">
    <source>
        <dbReference type="Proteomes" id="UP000190852"/>
    </source>
</evidence>
<proteinExistence type="predicted"/>
<evidence type="ECO:0000313" key="4">
    <source>
        <dbReference type="EMBL" id="SKB43970.1"/>
    </source>
</evidence>
<dbReference type="GO" id="GO:0043565">
    <property type="term" value="F:sequence-specific DNA binding"/>
    <property type="evidence" value="ECO:0007669"/>
    <property type="project" value="InterPro"/>
</dbReference>
<feature type="domain" description="HTH araC/xylS-type" evidence="3">
    <location>
        <begin position="260"/>
        <end position="362"/>
    </location>
</feature>
<dbReference type="AlphaFoldDB" id="A0A1T5BAF6"/>
<keyword evidence="2" id="KW-1133">Transmembrane helix</keyword>
<dbReference type="PANTHER" id="PTHR43280">
    <property type="entry name" value="ARAC-FAMILY TRANSCRIPTIONAL REGULATOR"/>
    <property type="match status" value="1"/>
</dbReference>
<reference evidence="5" key="1">
    <citation type="submission" date="2017-02" db="EMBL/GenBank/DDBJ databases">
        <authorList>
            <person name="Varghese N."/>
            <person name="Submissions S."/>
        </authorList>
    </citation>
    <scope>NUCLEOTIDE SEQUENCE [LARGE SCALE GENOMIC DNA]</scope>
    <source>
        <strain evidence="5">DSM 24967</strain>
    </source>
</reference>
<dbReference type="RefSeq" id="WP_079682822.1">
    <property type="nucleotide sequence ID" value="NZ_FUYQ01000006.1"/>
</dbReference>
<feature type="transmembrane region" description="Helical" evidence="2">
    <location>
        <begin position="6"/>
        <end position="25"/>
    </location>
</feature>
<keyword evidence="1" id="KW-0238">DNA-binding</keyword>
<gene>
    <name evidence="4" type="ORF">SAMN05660349_01193</name>
</gene>
<name>A0A1T5BAF6_9BACT</name>
<feature type="transmembrane region" description="Helical" evidence="2">
    <location>
        <begin position="103"/>
        <end position="122"/>
    </location>
</feature>
<dbReference type="PROSITE" id="PS01124">
    <property type="entry name" value="HTH_ARAC_FAMILY_2"/>
    <property type="match status" value="1"/>
</dbReference>
<keyword evidence="5" id="KW-1185">Reference proteome</keyword>
<dbReference type="PANTHER" id="PTHR43280:SF29">
    <property type="entry name" value="ARAC-FAMILY TRANSCRIPTIONAL REGULATOR"/>
    <property type="match status" value="1"/>
</dbReference>
<accession>A0A1T5BAF6</accession>
<feature type="transmembrane region" description="Helical" evidence="2">
    <location>
        <begin position="64"/>
        <end position="83"/>
    </location>
</feature>
<dbReference type="GO" id="GO:0003700">
    <property type="term" value="F:DNA-binding transcription factor activity"/>
    <property type="evidence" value="ECO:0007669"/>
    <property type="project" value="InterPro"/>
</dbReference>